<dbReference type="InterPro" id="IPR010982">
    <property type="entry name" value="Lambda_DNA-bd_dom_sf"/>
</dbReference>
<feature type="domain" description="HTH cro/C1-type" evidence="1">
    <location>
        <begin position="39"/>
        <end position="93"/>
    </location>
</feature>
<dbReference type="SMART" id="SM00530">
    <property type="entry name" value="HTH_XRE"/>
    <property type="match status" value="1"/>
</dbReference>
<dbReference type="PROSITE" id="PS50943">
    <property type="entry name" value="HTH_CROC1"/>
    <property type="match status" value="1"/>
</dbReference>
<accession>A0ABN2D5V7</accession>
<dbReference type="EMBL" id="BAAANW010000013">
    <property type="protein sequence ID" value="GAA1571074.1"/>
    <property type="molecule type" value="Genomic_DNA"/>
</dbReference>
<organism evidence="2 3">
    <name type="scientific">Dermacoccus profundi</name>
    <dbReference type="NCBI Taxonomy" id="322602"/>
    <lineage>
        <taxon>Bacteria</taxon>
        <taxon>Bacillati</taxon>
        <taxon>Actinomycetota</taxon>
        <taxon>Actinomycetes</taxon>
        <taxon>Micrococcales</taxon>
        <taxon>Dermacoccaceae</taxon>
        <taxon>Dermacoccus</taxon>
    </lineage>
</organism>
<dbReference type="InterPro" id="IPR001387">
    <property type="entry name" value="Cro/C1-type_HTH"/>
</dbReference>
<dbReference type="SUPFAM" id="SSF47413">
    <property type="entry name" value="lambda repressor-like DNA-binding domains"/>
    <property type="match status" value="1"/>
</dbReference>
<proteinExistence type="predicted"/>
<reference evidence="2 3" key="1">
    <citation type="journal article" date="2019" name="Int. J. Syst. Evol. Microbiol.">
        <title>The Global Catalogue of Microorganisms (GCM) 10K type strain sequencing project: providing services to taxonomists for standard genome sequencing and annotation.</title>
        <authorList>
            <consortium name="The Broad Institute Genomics Platform"/>
            <consortium name="The Broad Institute Genome Sequencing Center for Infectious Disease"/>
            <person name="Wu L."/>
            <person name="Ma J."/>
        </authorList>
    </citation>
    <scope>NUCLEOTIDE SEQUENCE [LARGE SCALE GENOMIC DNA]</scope>
    <source>
        <strain evidence="2 3">JCM 14589</strain>
    </source>
</reference>
<protein>
    <recommendedName>
        <fullName evidence="1">HTH cro/C1-type domain-containing protein</fullName>
    </recommendedName>
</protein>
<comment type="caution">
    <text evidence="2">The sequence shown here is derived from an EMBL/GenBank/DDBJ whole genome shotgun (WGS) entry which is preliminary data.</text>
</comment>
<dbReference type="Proteomes" id="UP001500350">
    <property type="component" value="Unassembled WGS sequence"/>
</dbReference>
<keyword evidence="3" id="KW-1185">Reference proteome</keyword>
<sequence length="132" mass="14644">MHTWGCVMDFLDDIFGPETDEDRLAERNLVHEEEWLSRLVELRKGKNLSQGDVGERMGISQSGVARIEAGNRDLHLSSLRRYAIAVGAEVRHVVNPARPTLTVDIEPEDAAPVVGVPRARRDARTMIFAVGG</sequence>
<name>A0ABN2D5V7_9MICO</name>
<gene>
    <name evidence="2" type="ORF">GCM10009763_18750</name>
</gene>
<evidence type="ECO:0000259" key="1">
    <source>
        <dbReference type="PROSITE" id="PS50943"/>
    </source>
</evidence>
<dbReference type="Gene3D" id="1.10.260.40">
    <property type="entry name" value="lambda repressor-like DNA-binding domains"/>
    <property type="match status" value="1"/>
</dbReference>
<dbReference type="Pfam" id="PF01381">
    <property type="entry name" value="HTH_3"/>
    <property type="match status" value="1"/>
</dbReference>
<evidence type="ECO:0000313" key="3">
    <source>
        <dbReference type="Proteomes" id="UP001500350"/>
    </source>
</evidence>
<dbReference type="CDD" id="cd00093">
    <property type="entry name" value="HTH_XRE"/>
    <property type="match status" value="1"/>
</dbReference>
<evidence type="ECO:0000313" key="2">
    <source>
        <dbReference type="EMBL" id="GAA1571074.1"/>
    </source>
</evidence>